<dbReference type="HOGENOM" id="CLU_068699_0_1_2"/>
<proteinExistence type="predicted"/>
<dbReference type="Pfam" id="PF04832">
    <property type="entry name" value="SOUL"/>
    <property type="match status" value="1"/>
</dbReference>
<dbReference type="InterPro" id="IPR006917">
    <property type="entry name" value="SOUL_heme-bd"/>
</dbReference>
<accession>A2SU42</accession>
<protein>
    <submittedName>
        <fullName evidence="1">SOUL heme-binding protein</fullName>
    </submittedName>
</protein>
<gene>
    <name evidence="1" type="ordered locus">Mlab_1687</name>
</gene>
<dbReference type="InterPro" id="IPR011256">
    <property type="entry name" value="Reg_factor_effector_dom_sf"/>
</dbReference>
<dbReference type="eggNOG" id="arCOG04820">
    <property type="taxonomic scope" value="Archaea"/>
</dbReference>
<dbReference type="RefSeq" id="WP_011834051.1">
    <property type="nucleotide sequence ID" value="NC_008942.1"/>
</dbReference>
<dbReference type="SUPFAM" id="SSF55136">
    <property type="entry name" value="Probable bacterial effector-binding domain"/>
    <property type="match status" value="1"/>
</dbReference>
<dbReference type="PANTHER" id="PTHR11220:SF58">
    <property type="entry name" value="SOUL HEME-BINDING FAMILY PROTEIN"/>
    <property type="match status" value="1"/>
</dbReference>
<dbReference type="PANTHER" id="PTHR11220">
    <property type="entry name" value="HEME-BINDING PROTEIN-RELATED"/>
    <property type="match status" value="1"/>
</dbReference>
<dbReference type="AlphaFoldDB" id="A2SU42"/>
<dbReference type="Proteomes" id="UP000000365">
    <property type="component" value="Chromosome"/>
</dbReference>
<dbReference type="OrthoDB" id="141612at2157"/>
<dbReference type="EMBL" id="CP000559">
    <property type="protein sequence ID" value="ABN07848.1"/>
    <property type="molecule type" value="Genomic_DNA"/>
</dbReference>
<dbReference type="GeneID" id="4795298"/>
<evidence type="ECO:0000313" key="1">
    <source>
        <dbReference type="EMBL" id="ABN07848.1"/>
    </source>
</evidence>
<keyword evidence="2" id="KW-1185">Reference proteome</keyword>
<dbReference type="Gene3D" id="3.20.80.10">
    <property type="entry name" value="Regulatory factor, effector binding domain"/>
    <property type="match status" value="1"/>
</dbReference>
<evidence type="ECO:0000313" key="2">
    <source>
        <dbReference type="Proteomes" id="UP000000365"/>
    </source>
</evidence>
<dbReference type="STRING" id="410358.Mlab_1687"/>
<name>A2SU42_METLZ</name>
<reference evidence="1 2" key="1">
    <citation type="journal article" date="2009" name="Stand. Genomic Sci.">
        <title>Complete genome sequence of Methanocorpusculum labreanum type strain Z.</title>
        <authorList>
            <person name="Anderson I.J."/>
            <person name="Sieprawska-Lupa M."/>
            <person name="Goltsman E."/>
            <person name="Lapidus A."/>
            <person name="Copeland A."/>
            <person name="Glavina Del Rio T."/>
            <person name="Tice H."/>
            <person name="Dalin E."/>
            <person name="Barry K."/>
            <person name="Pitluck S."/>
            <person name="Hauser L."/>
            <person name="Land M."/>
            <person name="Lucas S."/>
            <person name="Richardson P."/>
            <person name="Whitman W.B."/>
            <person name="Kyrpides N.C."/>
        </authorList>
    </citation>
    <scope>NUCLEOTIDE SEQUENCE [LARGE SCALE GENOMIC DNA]</scope>
    <source>
        <strain evidence="2">ATCC 43576 / DSM 4855 / Z</strain>
    </source>
</reference>
<organism evidence="1 2">
    <name type="scientific">Methanocorpusculum labreanum (strain ATCC 43576 / DSM 4855 / Z)</name>
    <dbReference type="NCBI Taxonomy" id="410358"/>
    <lineage>
        <taxon>Archaea</taxon>
        <taxon>Methanobacteriati</taxon>
        <taxon>Methanobacteriota</taxon>
        <taxon>Stenosarchaea group</taxon>
        <taxon>Methanomicrobia</taxon>
        <taxon>Methanomicrobiales</taxon>
        <taxon>Methanocorpusculaceae</taxon>
        <taxon>Methanocorpusculum</taxon>
    </lineage>
</organism>
<dbReference type="KEGG" id="mla:Mlab_1687"/>
<sequence>MTETIPYEVTGKEGEIEFRKYPALVLATVESAGDDSGFNLLFAYISGKNAAKDSLQMTAPVITSAKIPMTAPVVSNASTMSFVMPPGKTSGEIPEPLDSKVRIVPVPEREIAVIAFKGKTHDEEVKEVEGRLLKGLRDAGIEAAGEVFLMRYNPPWIPGFLRHNEVGVEVRR</sequence>